<dbReference type="AlphaFoldDB" id="A0A4Q4T079"/>
<name>A0A4Q4T079_9PEZI</name>
<organism evidence="4 5">
    <name type="scientific">Monosporascus ibericus</name>
    <dbReference type="NCBI Taxonomy" id="155417"/>
    <lineage>
        <taxon>Eukaryota</taxon>
        <taxon>Fungi</taxon>
        <taxon>Dikarya</taxon>
        <taxon>Ascomycota</taxon>
        <taxon>Pezizomycotina</taxon>
        <taxon>Sordariomycetes</taxon>
        <taxon>Xylariomycetidae</taxon>
        <taxon>Xylariales</taxon>
        <taxon>Xylariales incertae sedis</taxon>
        <taxon>Monosporascus</taxon>
    </lineage>
</organism>
<feature type="compositionally biased region" description="Polar residues" evidence="2">
    <location>
        <begin position="428"/>
        <end position="440"/>
    </location>
</feature>
<keyword evidence="1" id="KW-0539">Nucleus</keyword>
<feature type="compositionally biased region" description="Polar residues" evidence="2">
    <location>
        <begin position="943"/>
        <end position="965"/>
    </location>
</feature>
<dbReference type="GO" id="GO:0008270">
    <property type="term" value="F:zinc ion binding"/>
    <property type="evidence" value="ECO:0007669"/>
    <property type="project" value="InterPro"/>
</dbReference>
<feature type="compositionally biased region" description="Low complexity" evidence="2">
    <location>
        <begin position="872"/>
        <end position="897"/>
    </location>
</feature>
<feature type="region of interest" description="Disordered" evidence="2">
    <location>
        <begin position="222"/>
        <end position="298"/>
    </location>
</feature>
<sequence>MEALLDSQQQRGNHVCGSVDDLQAQLHNFLLSKSSDTRAEHVSLTFELRYNAIFYLTAEPENGSADNADPAQPRSQPPPSQQVTRTLTASETIQSQPSDDPVLQKAVAKHVIGRINTVDNSSWIVRQVARGAQGWTFTYICKDSHQAWTRANAKNPERPVIGSFSGNGGLDPINLSRPAFDCRGTLSIAFSKSRRAVIVQYDHTLLHKTVGQLVELLAPAPVPAPVNGMSTRTPKAKRPPPAEGEEGSRKKRAGKKGKAPEAPMAVEDASATDSQQAVQSGPENGATPQSSTVQAPGFLNVPPAEAARRRETAVSLLTNKGIDPATLSAEQFNIFANQAPQLQEASLEMLAKYGAEKLRIVHPDDKDQAGSASSTPAQAQSATPTPAVGSAGAASAVDTPTKKKRSSKKKSDAAAAEVSIGDGAVISVEQNGEVGTTSSALEPPVKPQAKAKRTRGACIICKQKKLKCTKEHPACSVCQQSGEQCVYAAPKPRRKSEKSAEVVAEQEDSDVPDEAQQREQFQYETQASMPAQSPAPQPETQLAPQLAPQPAPQPTSQSVPPAAPATSHVPTDPENEEFIPDPNILSAPIEHHSAPPMQPSDGYYPGQEGLPYPSQVANTDRDSMPGLTFPHQTHGATSHPPSGLTFPPAQNPAQQQSTYSQIDTSSPISQEKERPPTAGRRSLPTAQMEQTPVLPPTIPMQTNHWSGGSATPAQAPADTVSPTMTQQTAKRQRSRRSVAEAPQQMQDSMQQAVALSQAAVQAQNERSPVTTMRSPYQDAATATRTKSRQDHRSQTNTPVSQASLPQPPVQQPVAHQGTTASYTANTTANSIPNYDPYARYNTTSTSNNQYSGTSNDHSSSRTTYEPSSYHTSSPVTTSASYSSAPSYDYTRSTTSTSNNPLSQALNPTNGYSSTSSSASTHWPAPQARSSQTQSTNPYPPTHGYSNPTEQRTSTTGSYSQAHPQTYSYSSQQPAANQQSQQNWYGFTPANSNANQSSYSSNRSTGYGGGTTSSNPAPYQSQRSNVSGYSGHGYGGSDEQSIYDLLRTSGSGN</sequence>
<comment type="caution">
    <text evidence="4">The sequence shown here is derived from an EMBL/GenBank/DDBJ whole genome shotgun (WGS) entry which is preliminary data.</text>
</comment>
<feature type="compositionally biased region" description="Polar residues" evidence="2">
    <location>
        <begin position="630"/>
        <end position="640"/>
    </location>
</feature>
<dbReference type="OrthoDB" id="3251668at2759"/>
<dbReference type="CDD" id="cd00067">
    <property type="entry name" value="GAL4"/>
    <property type="match status" value="1"/>
</dbReference>
<feature type="compositionally biased region" description="Polar residues" evidence="2">
    <location>
        <begin position="927"/>
        <end position="936"/>
    </location>
</feature>
<feature type="compositionally biased region" description="Polar residues" evidence="2">
    <location>
        <begin position="898"/>
        <end position="911"/>
    </location>
</feature>
<dbReference type="SUPFAM" id="SSF57701">
    <property type="entry name" value="Zn2/Cys6 DNA-binding domain"/>
    <property type="match status" value="1"/>
</dbReference>
<feature type="compositionally biased region" description="Low complexity" evidence="2">
    <location>
        <begin position="369"/>
        <end position="397"/>
    </location>
</feature>
<evidence type="ECO:0000259" key="3">
    <source>
        <dbReference type="PROSITE" id="PS50048"/>
    </source>
</evidence>
<feature type="compositionally biased region" description="Low complexity" evidence="2">
    <location>
        <begin position="811"/>
        <end position="830"/>
    </location>
</feature>
<feature type="compositionally biased region" description="Polar residues" evidence="2">
    <location>
        <begin position="1015"/>
        <end position="1025"/>
    </location>
</feature>
<dbReference type="SMART" id="SM00066">
    <property type="entry name" value="GAL4"/>
    <property type="match status" value="1"/>
</dbReference>
<feature type="compositionally biased region" description="Polar residues" evidence="2">
    <location>
        <begin position="83"/>
        <end position="98"/>
    </location>
</feature>
<reference evidence="4 5" key="1">
    <citation type="submission" date="2018-06" db="EMBL/GenBank/DDBJ databases">
        <title>Complete Genomes of Monosporascus.</title>
        <authorList>
            <person name="Robinson A.J."/>
            <person name="Natvig D.O."/>
        </authorList>
    </citation>
    <scope>NUCLEOTIDE SEQUENCE [LARGE SCALE GENOMIC DNA]</scope>
    <source>
        <strain evidence="4 5">CBS 110550</strain>
    </source>
</reference>
<proteinExistence type="predicted"/>
<gene>
    <name evidence="4" type="ORF">DL764_008547</name>
</gene>
<dbReference type="Proteomes" id="UP000293360">
    <property type="component" value="Unassembled WGS sequence"/>
</dbReference>
<keyword evidence="5" id="KW-1185">Reference proteome</keyword>
<evidence type="ECO:0000313" key="4">
    <source>
        <dbReference type="EMBL" id="RYO89627.1"/>
    </source>
</evidence>
<evidence type="ECO:0000256" key="1">
    <source>
        <dbReference type="ARBA" id="ARBA00023242"/>
    </source>
</evidence>
<feature type="compositionally biased region" description="Polar residues" evidence="2">
    <location>
        <begin position="720"/>
        <end position="729"/>
    </location>
</feature>
<feature type="compositionally biased region" description="Polar residues" evidence="2">
    <location>
        <begin position="840"/>
        <end position="871"/>
    </location>
</feature>
<feature type="compositionally biased region" description="Low complexity" evidence="2">
    <location>
        <begin position="966"/>
        <end position="982"/>
    </location>
</feature>
<evidence type="ECO:0000256" key="2">
    <source>
        <dbReference type="SAM" id="MobiDB-lite"/>
    </source>
</evidence>
<evidence type="ECO:0000313" key="5">
    <source>
        <dbReference type="Proteomes" id="UP000293360"/>
    </source>
</evidence>
<protein>
    <recommendedName>
        <fullName evidence="3">Zn(2)-C6 fungal-type domain-containing protein</fullName>
    </recommendedName>
</protein>
<dbReference type="PROSITE" id="PS00463">
    <property type="entry name" value="ZN2_CY6_FUNGAL_1"/>
    <property type="match status" value="1"/>
</dbReference>
<dbReference type="GO" id="GO:0000981">
    <property type="term" value="F:DNA-binding transcription factor activity, RNA polymerase II-specific"/>
    <property type="evidence" value="ECO:0007669"/>
    <property type="project" value="InterPro"/>
</dbReference>
<feature type="compositionally biased region" description="Low complexity" evidence="2">
    <location>
        <begin position="554"/>
        <end position="567"/>
    </location>
</feature>
<feature type="compositionally biased region" description="Low complexity" evidence="2">
    <location>
        <begin position="989"/>
        <end position="1004"/>
    </location>
</feature>
<accession>A0A4Q4T079</accession>
<feature type="compositionally biased region" description="Polar residues" evidence="2">
    <location>
        <begin position="764"/>
        <end position="784"/>
    </location>
</feature>
<feature type="region of interest" description="Disordered" evidence="2">
    <location>
        <begin position="365"/>
        <end position="455"/>
    </location>
</feature>
<dbReference type="PROSITE" id="PS50048">
    <property type="entry name" value="ZN2_CY6_FUNGAL_2"/>
    <property type="match status" value="1"/>
</dbReference>
<dbReference type="InterPro" id="IPR053181">
    <property type="entry name" value="EcdB-like_regulator"/>
</dbReference>
<feature type="compositionally biased region" description="Polar residues" evidence="2">
    <location>
        <begin position="651"/>
        <end position="669"/>
    </location>
</feature>
<feature type="region of interest" description="Disordered" evidence="2">
    <location>
        <begin position="488"/>
        <end position="1052"/>
    </location>
</feature>
<feature type="compositionally biased region" description="Low complexity" evidence="2">
    <location>
        <begin position="750"/>
        <end position="763"/>
    </location>
</feature>
<feature type="compositionally biased region" description="Acidic residues" evidence="2">
    <location>
        <begin position="504"/>
        <end position="513"/>
    </location>
</feature>
<feature type="domain" description="Zn(2)-C6 fungal-type" evidence="3">
    <location>
        <begin position="457"/>
        <end position="487"/>
    </location>
</feature>
<dbReference type="STRING" id="155417.A0A4Q4T079"/>
<dbReference type="InterPro" id="IPR001138">
    <property type="entry name" value="Zn2Cys6_DnaBD"/>
</dbReference>
<feature type="compositionally biased region" description="Low complexity" evidence="2">
    <location>
        <begin position="526"/>
        <end position="546"/>
    </location>
</feature>
<dbReference type="Gene3D" id="4.10.240.10">
    <property type="entry name" value="Zn(2)-C6 fungal-type DNA-binding domain"/>
    <property type="match status" value="1"/>
</dbReference>
<dbReference type="InterPro" id="IPR036864">
    <property type="entry name" value="Zn2-C6_fun-type_DNA-bd_sf"/>
</dbReference>
<feature type="region of interest" description="Disordered" evidence="2">
    <location>
        <begin position="61"/>
        <end position="101"/>
    </location>
</feature>
<dbReference type="PANTHER" id="PTHR47785">
    <property type="entry name" value="ZN(II)2CYS6 TRANSCRIPTION FACTOR (EUROFUNG)-RELATED-RELATED"/>
    <property type="match status" value="1"/>
</dbReference>
<feature type="compositionally biased region" description="Polar residues" evidence="2">
    <location>
        <begin position="699"/>
        <end position="712"/>
    </location>
</feature>
<dbReference type="Pfam" id="PF00172">
    <property type="entry name" value="Zn_clus"/>
    <property type="match status" value="1"/>
</dbReference>
<dbReference type="EMBL" id="QJNU01000687">
    <property type="protein sequence ID" value="RYO89627.1"/>
    <property type="molecule type" value="Genomic_DNA"/>
</dbReference>
<feature type="compositionally biased region" description="Polar residues" evidence="2">
    <location>
        <begin position="271"/>
        <end position="294"/>
    </location>
</feature>